<evidence type="ECO:0000256" key="1">
    <source>
        <dbReference type="ARBA" id="ARBA00005234"/>
    </source>
</evidence>
<evidence type="ECO:0000256" key="3">
    <source>
        <dbReference type="ARBA" id="ARBA00022801"/>
    </source>
</evidence>
<protein>
    <submittedName>
        <fullName evidence="6">Ulp1 protease family, C-terminal catalytic domain containing protein, putative</fullName>
    </submittedName>
</protein>
<dbReference type="InterPro" id="IPR011010">
    <property type="entry name" value="DNA_brk_join_enz"/>
</dbReference>
<dbReference type="Gene3D" id="1.10.443.10">
    <property type="entry name" value="Intergrase catalytic core"/>
    <property type="match status" value="1"/>
</dbReference>
<reference evidence="6 7" key="1">
    <citation type="submission" date="2020-08" db="EMBL/GenBank/DDBJ databases">
        <authorList>
            <person name="Newling K."/>
            <person name="Davey J."/>
            <person name="Forrester S."/>
        </authorList>
    </citation>
    <scope>NUCLEOTIDE SEQUENCE [LARGE SCALE GENOMIC DNA]</scope>
    <source>
        <strain evidence="7">Crithidia deanei Carvalho (ATCC PRA-265)</strain>
    </source>
</reference>
<dbReference type="Gene3D" id="3.40.395.10">
    <property type="entry name" value="Adenoviral Proteinase, Chain A"/>
    <property type="match status" value="1"/>
</dbReference>
<keyword evidence="3" id="KW-0378">Hydrolase</keyword>
<dbReference type="GO" id="GO:0008234">
    <property type="term" value="F:cysteine-type peptidase activity"/>
    <property type="evidence" value="ECO:0007669"/>
    <property type="project" value="InterPro"/>
</dbReference>
<evidence type="ECO:0000313" key="6">
    <source>
        <dbReference type="EMBL" id="CAD2222528.1"/>
    </source>
</evidence>
<dbReference type="InterPro" id="IPR003653">
    <property type="entry name" value="Peptidase_C48_C"/>
</dbReference>
<gene>
    <name evidence="6" type="ORF">ADEAN_001007200</name>
</gene>
<evidence type="ECO:0000313" key="7">
    <source>
        <dbReference type="Proteomes" id="UP000515908"/>
    </source>
</evidence>
<dbReference type="InterPro" id="IPR038765">
    <property type="entry name" value="Papain-like_cys_pep_sf"/>
</dbReference>
<accession>A0A7G2CRT7</accession>
<feature type="domain" description="Ubiquitin-like protease family profile" evidence="5">
    <location>
        <begin position="3"/>
        <end position="96"/>
    </location>
</feature>
<dbReference type="GO" id="GO:0003677">
    <property type="term" value="F:DNA binding"/>
    <property type="evidence" value="ECO:0007669"/>
    <property type="project" value="InterPro"/>
</dbReference>
<dbReference type="InterPro" id="IPR013762">
    <property type="entry name" value="Integrase-like_cat_sf"/>
</dbReference>
<dbReference type="GO" id="GO:0015074">
    <property type="term" value="P:DNA integration"/>
    <property type="evidence" value="ECO:0007669"/>
    <property type="project" value="InterPro"/>
</dbReference>
<evidence type="ECO:0000256" key="2">
    <source>
        <dbReference type="ARBA" id="ARBA00022670"/>
    </source>
</evidence>
<dbReference type="SUPFAM" id="SSF54001">
    <property type="entry name" value="Cysteine proteinases"/>
    <property type="match status" value="1"/>
</dbReference>
<dbReference type="AlphaFoldDB" id="A0A7G2CRT7"/>
<dbReference type="GO" id="GO:0006508">
    <property type="term" value="P:proteolysis"/>
    <property type="evidence" value="ECO:0007669"/>
    <property type="project" value="UniProtKB-KW"/>
</dbReference>
<sequence length="738" mass="85625">MWPIHTRGHWLLLHFRPKKVDVYDSAPSAPVERDIKRLHQHAFPKRRLNFVTCQKQDRNSEDCGIFVILNAMSIYFQLPLRHLTTEEIKAFRKFCASVDHHTTLNDFKKRLENYKRTRRHASIIGGNPQLAATFENKIQDLFNIYAEHQSSLIARQVTSFFAATALLSLALNKQFALHPHGLTTRRVYQKMAPGQFHDPADSLCRGGVFVFPFGFANGSDAAPTVLGLSDRDSHNRGAMGEFLFLQREYHLQREEMYTLPDAVDILDMPTRYFVLGIKFINDEHRPQFALTQDREAAHIGFYRCAEEARQQCLKINKLRQLNPLLQFDEAEPHYTSEIRTAQPPNTNANQETMEEFEPADNAGEFIERYADQAKHLNCRGRHVDEAGRTIWGDVCPRNWVLRPKKHPNVRETAWRRISNQERGRQYEWIRRIQAMPNEFLTWTPAETVLEMLDRDARARKYEWSTYVRVLSVINSALQNLPMYTYQERGYNLNDSVIWRNTVAAAQKFMRQAETHPPAPLTKEEFVEVYRHLRYTKPRAALFLMLMWCAAARATDIEKLKLMDIEMGEMTVEQEMTLLDIPDELPPHVIPARARQQVQELELIPIILLMKRGKGAQFRGPYAIPTKIPRQEASTIQEIKATKEGRMRLFPDRHKIRTEVRQAIKAVNPDAQLPSVRKGAARFLASQGIPRDQLMMITGHTQEETLLRYLDYGRQPTREAATVMANVDRALRPLLAQEN</sequence>
<keyword evidence="7" id="KW-1185">Reference proteome</keyword>
<dbReference type="Pfam" id="PF02902">
    <property type="entry name" value="Peptidase_C48"/>
    <property type="match status" value="1"/>
</dbReference>
<comment type="similarity">
    <text evidence="1">Belongs to the peptidase C48 family.</text>
</comment>
<keyword evidence="2 6" id="KW-0645">Protease</keyword>
<evidence type="ECO:0000259" key="5">
    <source>
        <dbReference type="Pfam" id="PF02902"/>
    </source>
</evidence>
<dbReference type="Proteomes" id="UP000515908">
    <property type="component" value="Chromosome 26"/>
</dbReference>
<dbReference type="EMBL" id="LR877170">
    <property type="protein sequence ID" value="CAD2222528.1"/>
    <property type="molecule type" value="Genomic_DNA"/>
</dbReference>
<dbReference type="SUPFAM" id="SSF56349">
    <property type="entry name" value="DNA breaking-rejoining enzymes"/>
    <property type="match status" value="1"/>
</dbReference>
<keyword evidence="4" id="KW-0233">DNA recombination</keyword>
<proteinExistence type="inferred from homology"/>
<name>A0A7G2CRT7_9TRYP</name>
<dbReference type="VEuPathDB" id="TriTrypDB:ADEAN_001007200"/>
<evidence type="ECO:0000256" key="4">
    <source>
        <dbReference type="ARBA" id="ARBA00023172"/>
    </source>
</evidence>
<dbReference type="GO" id="GO:0006310">
    <property type="term" value="P:DNA recombination"/>
    <property type="evidence" value="ECO:0007669"/>
    <property type="project" value="UniProtKB-KW"/>
</dbReference>
<organism evidence="6 7">
    <name type="scientific">Angomonas deanei</name>
    <dbReference type="NCBI Taxonomy" id="59799"/>
    <lineage>
        <taxon>Eukaryota</taxon>
        <taxon>Discoba</taxon>
        <taxon>Euglenozoa</taxon>
        <taxon>Kinetoplastea</taxon>
        <taxon>Metakinetoplastina</taxon>
        <taxon>Trypanosomatida</taxon>
        <taxon>Trypanosomatidae</taxon>
        <taxon>Strigomonadinae</taxon>
        <taxon>Angomonas</taxon>
    </lineage>
</organism>